<keyword evidence="6" id="KW-1185">Reference proteome</keyword>
<dbReference type="EMBL" id="LWDX02069427">
    <property type="protein sequence ID" value="OEL14605.1"/>
    <property type="molecule type" value="Genomic_DNA"/>
</dbReference>
<evidence type="ECO:0000259" key="4">
    <source>
        <dbReference type="PROSITE" id="PS51473"/>
    </source>
</evidence>
<dbReference type="InterPro" id="IPR038408">
    <property type="entry name" value="GNK2_sf"/>
</dbReference>
<keyword evidence="1 3" id="KW-0732">Signal</keyword>
<dbReference type="Gene3D" id="3.30.430.20">
    <property type="entry name" value="Gnk2 domain, C-X8-C-X2-C motif"/>
    <property type="match status" value="2"/>
</dbReference>
<evidence type="ECO:0000256" key="3">
    <source>
        <dbReference type="SAM" id="SignalP"/>
    </source>
</evidence>
<evidence type="ECO:0000313" key="5">
    <source>
        <dbReference type="EMBL" id="OEL14605.1"/>
    </source>
</evidence>
<organism evidence="5 6">
    <name type="scientific">Dichanthelium oligosanthes</name>
    <dbReference type="NCBI Taxonomy" id="888268"/>
    <lineage>
        <taxon>Eukaryota</taxon>
        <taxon>Viridiplantae</taxon>
        <taxon>Streptophyta</taxon>
        <taxon>Embryophyta</taxon>
        <taxon>Tracheophyta</taxon>
        <taxon>Spermatophyta</taxon>
        <taxon>Magnoliopsida</taxon>
        <taxon>Liliopsida</taxon>
        <taxon>Poales</taxon>
        <taxon>Poaceae</taxon>
        <taxon>PACMAD clade</taxon>
        <taxon>Panicoideae</taxon>
        <taxon>Panicodae</taxon>
        <taxon>Paniceae</taxon>
        <taxon>Dichantheliinae</taxon>
        <taxon>Dichanthelium</taxon>
    </lineage>
</organism>
<feature type="signal peptide" evidence="3">
    <location>
        <begin position="1"/>
        <end position="45"/>
    </location>
</feature>
<dbReference type="AlphaFoldDB" id="A0A1E5UP64"/>
<dbReference type="InterPro" id="IPR002902">
    <property type="entry name" value="GNK2"/>
</dbReference>
<feature type="domain" description="Gnk2-homologous" evidence="4">
    <location>
        <begin position="175"/>
        <end position="284"/>
    </location>
</feature>
<evidence type="ECO:0000256" key="2">
    <source>
        <dbReference type="ARBA" id="ARBA00022737"/>
    </source>
</evidence>
<gene>
    <name evidence="5" type="ORF">BAE44_0024376</name>
</gene>
<name>A0A1E5UP64_9POAL</name>
<dbReference type="CDD" id="cd23509">
    <property type="entry name" value="Gnk2-like"/>
    <property type="match status" value="2"/>
</dbReference>
<keyword evidence="2" id="KW-0677">Repeat</keyword>
<dbReference type="PANTHER" id="PTHR32099">
    <property type="entry name" value="CYSTEINE-RICH REPEAT SECRETORY PROTEIN"/>
    <property type="match status" value="1"/>
</dbReference>
<dbReference type="Pfam" id="PF01657">
    <property type="entry name" value="Stress-antifung"/>
    <property type="match status" value="2"/>
</dbReference>
<comment type="caution">
    <text evidence="5">The sequence shown here is derived from an EMBL/GenBank/DDBJ whole genome shotgun (WGS) entry which is preliminary data.</text>
</comment>
<dbReference type="STRING" id="888268.A0A1E5UP64"/>
<dbReference type="OrthoDB" id="696781at2759"/>
<sequence length="287" mass="29475">MLFNPRLTALPLQSSFSSTTAAQRGAAMALQAAAFLLVLLAASSAAGSSSSSPSAMDAPATSCSGAGTFAADSEFAANLLRLMSLLETKAPAGGFDIGTVGGDGDGERVHGLALCRGDVARAACAECVRAAASEARRMCASKKDAVVWLDACTLRYSAGLFFGEVDRDHRAFAPDDDTAVALQTTPRTRSAELDREVAGMLKRLTRTAYLSPLLFAAGEAESAAAGGGQRRLRAMAQCTKDLSGGDCKACLEAAIGQLVARGCAPEGGRVLGGSCSLRYELSPFFDS</sequence>
<feature type="domain" description="Gnk2-homologous" evidence="4">
    <location>
        <begin position="57"/>
        <end position="161"/>
    </location>
</feature>
<dbReference type="Proteomes" id="UP000095767">
    <property type="component" value="Unassembled WGS sequence"/>
</dbReference>
<evidence type="ECO:0000313" key="6">
    <source>
        <dbReference type="Proteomes" id="UP000095767"/>
    </source>
</evidence>
<proteinExistence type="predicted"/>
<dbReference type="PANTHER" id="PTHR32099:SF30">
    <property type="entry name" value="OS03G0564600 PROTEIN"/>
    <property type="match status" value="1"/>
</dbReference>
<accession>A0A1E5UP64</accession>
<feature type="chain" id="PRO_5009187231" description="Gnk2-homologous domain-containing protein" evidence="3">
    <location>
        <begin position="46"/>
        <end position="287"/>
    </location>
</feature>
<dbReference type="PROSITE" id="PS51473">
    <property type="entry name" value="GNK2"/>
    <property type="match status" value="2"/>
</dbReference>
<protein>
    <recommendedName>
        <fullName evidence="4">Gnk2-homologous domain-containing protein</fullName>
    </recommendedName>
</protein>
<reference evidence="5 6" key="1">
    <citation type="submission" date="2016-09" db="EMBL/GenBank/DDBJ databases">
        <title>The draft genome of Dichanthelium oligosanthes: A C3 panicoid grass species.</title>
        <authorList>
            <person name="Studer A.J."/>
            <person name="Schnable J.C."/>
            <person name="Brutnell T.P."/>
        </authorList>
    </citation>
    <scope>NUCLEOTIDE SEQUENCE [LARGE SCALE GENOMIC DNA]</scope>
    <source>
        <strain evidence="6">cv. Kellogg 1175</strain>
        <tissue evidence="5">Leaf</tissue>
    </source>
</reference>
<evidence type="ECO:0000256" key="1">
    <source>
        <dbReference type="ARBA" id="ARBA00022729"/>
    </source>
</evidence>